<evidence type="ECO:0000313" key="19">
    <source>
        <dbReference type="Proteomes" id="UP001602013"/>
    </source>
</evidence>
<feature type="transmembrane region" description="Helical" evidence="16">
    <location>
        <begin position="220"/>
        <end position="237"/>
    </location>
</feature>
<keyword evidence="16" id="KW-0472">Membrane</keyword>
<keyword evidence="8" id="KW-0808">Transferase</keyword>
<feature type="domain" description="Histidine kinase/HSP90-like ATPase" evidence="17">
    <location>
        <begin position="567"/>
        <end position="657"/>
    </location>
</feature>
<dbReference type="RefSeq" id="WP_387408633.1">
    <property type="nucleotide sequence ID" value="NZ_JBIASD010000002.1"/>
</dbReference>
<keyword evidence="16" id="KW-1133">Transmembrane helix</keyword>
<feature type="transmembrane region" description="Helical" evidence="16">
    <location>
        <begin position="41"/>
        <end position="60"/>
    </location>
</feature>
<feature type="transmembrane region" description="Helical" evidence="16">
    <location>
        <begin position="67"/>
        <end position="90"/>
    </location>
</feature>
<feature type="transmembrane region" description="Helical" evidence="16">
    <location>
        <begin position="243"/>
        <end position="263"/>
    </location>
</feature>
<proteinExistence type="predicted"/>
<evidence type="ECO:0000256" key="2">
    <source>
        <dbReference type="ARBA" id="ARBA00001966"/>
    </source>
</evidence>
<dbReference type="PRINTS" id="PR00344">
    <property type="entry name" value="BCTRLSENSOR"/>
</dbReference>
<dbReference type="Proteomes" id="UP001602013">
    <property type="component" value="Unassembled WGS sequence"/>
</dbReference>
<evidence type="ECO:0000256" key="15">
    <source>
        <dbReference type="SAM" id="MobiDB-lite"/>
    </source>
</evidence>
<evidence type="ECO:0000256" key="6">
    <source>
        <dbReference type="ARBA" id="ARBA00022485"/>
    </source>
</evidence>
<accession>A0ABW6SHV3</accession>
<dbReference type="Pfam" id="PF07730">
    <property type="entry name" value="HisKA_3"/>
    <property type="match status" value="1"/>
</dbReference>
<dbReference type="InterPro" id="IPR050482">
    <property type="entry name" value="Sensor_HK_TwoCompSys"/>
</dbReference>
<feature type="transmembrane region" description="Helical" evidence="16">
    <location>
        <begin position="190"/>
        <end position="208"/>
    </location>
</feature>
<evidence type="ECO:0000256" key="3">
    <source>
        <dbReference type="ARBA" id="ARBA00004496"/>
    </source>
</evidence>
<comment type="cofactor">
    <cofactor evidence="2">
        <name>[4Fe-4S] cluster</name>
        <dbReference type="ChEBI" id="CHEBI:49883"/>
    </cofactor>
</comment>
<keyword evidence="11" id="KW-0902">Two-component regulatory system</keyword>
<evidence type="ECO:0000256" key="12">
    <source>
        <dbReference type="ARBA" id="ARBA00023014"/>
    </source>
</evidence>
<dbReference type="Pfam" id="PF02518">
    <property type="entry name" value="HATPase_c"/>
    <property type="match status" value="1"/>
</dbReference>
<keyword evidence="6" id="KW-0479">Metal-binding</keyword>
<evidence type="ECO:0000256" key="9">
    <source>
        <dbReference type="ARBA" id="ARBA00022777"/>
    </source>
</evidence>
<keyword evidence="9 18" id="KW-0418">Kinase</keyword>
<evidence type="ECO:0000256" key="5">
    <source>
        <dbReference type="ARBA" id="ARBA00017322"/>
    </source>
</evidence>
<keyword evidence="7" id="KW-0963">Cytoplasm</keyword>
<dbReference type="GO" id="GO:0016301">
    <property type="term" value="F:kinase activity"/>
    <property type="evidence" value="ECO:0007669"/>
    <property type="project" value="UniProtKB-KW"/>
</dbReference>
<dbReference type="PANTHER" id="PTHR24421">
    <property type="entry name" value="NITRATE/NITRITE SENSOR PROTEIN NARX-RELATED"/>
    <property type="match status" value="1"/>
</dbReference>
<organism evidence="18 19">
    <name type="scientific">Microtetraspora malaysiensis</name>
    <dbReference type="NCBI Taxonomy" id="161358"/>
    <lineage>
        <taxon>Bacteria</taxon>
        <taxon>Bacillati</taxon>
        <taxon>Actinomycetota</taxon>
        <taxon>Actinomycetes</taxon>
        <taxon>Streptosporangiales</taxon>
        <taxon>Streptosporangiaceae</taxon>
        <taxon>Microtetraspora</taxon>
    </lineage>
</organism>
<evidence type="ECO:0000256" key="8">
    <source>
        <dbReference type="ARBA" id="ARBA00022679"/>
    </source>
</evidence>
<keyword evidence="12" id="KW-0411">Iron-sulfur</keyword>
<dbReference type="InterPro" id="IPR004358">
    <property type="entry name" value="Sig_transdc_His_kin-like_C"/>
</dbReference>
<dbReference type="SMART" id="SM00387">
    <property type="entry name" value="HATPase_c"/>
    <property type="match status" value="1"/>
</dbReference>
<dbReference type="EMBL" id="JBIASD010000002">
    <property type="protein sequence ID" value="MFF3664539.1"/>
    <property type="molecule type" value="Genomic_DNA"/>
</dbReference>
<protein>
    <recommendedName>
        <fullName evidence="5">Oxygen sensor histidine kinase NreB</fullName>
        <ecNumber evidence="4">2.7.13.3</ecNumber>
    </recommendedName>
    <alternativeName>
        <fullName evidence="14">Nitrogen regulation protein B</fullName>
    </alternativeName>
</protein>
<evidence type="ECO:0000256" key="7">
    <source>
        <dbReference type="ARBA" id="ARBA00022490"/>
    </source>
</evidence>
<gene>
    <name evidence="18" type="ORF">ACFYXI_03010</name>
</gene>
<comment type="caution">
    <text evidence="18">The sequence shown here is derived from an EMBL/GenBank/DDBJ whole genome shotgun (WGS) entry which is preliminary data.</text>
</comment>
<dbReference type="Gene3D" id="1.20.5.1930">
    <property type="match status" value="1"/>
</dbReference>
<evidence type="ECO:0000256" key="16">
    <source>
        <dbReference type="SAM" id="Phobius"/>
    </source>
</evidence>
<feature type="transmembrane region" description="Helical" evidence="16">
    <location>
        <begin position="136"/>
        <end position="156"/>
    </location>
</feature>
<comment type="function">
    <text evidence="13">Member of the two-component regulatory system NreB/NreC involved in the control of dissimilatory nitrate/nitrite reduction in response to oxygen. NreB functions as a direct oxygen sensor histidine kinase which is autophosphorylated, in the absence of oxygen, probably at the conserved histidine residue, and transfers its phosphate group probably to a conserved aspartate residue of NreC. NreB/NreC activates the expression of the nitrate (narGHJI) and nitrite (nir) reductase operons, as well as the putative nitrate transporter gene narT.</text>
</comment>
<dbReference type="CDD" id="cd16917">
    <property type="entry name" value="HATPase_UhpB-NarQ-NarX-like"/>
    <property type="match status" value="1"/>
</dbReference>
<comment type="catalytic activity">
    <reaction evidence="1">
        <text>ATP + protein L-histidine = ADP + protein N-phospho-L-histidine.</text>
        <dbReference type="EC" id="2.7.13.3"/>
    </reaction>
</comment>
<evidence type="ECO:0000256" key="4">
    <source>
        <dbReference type="ARBA" id="ARBA00012438"/>
    </source>
</evidence>
<sequence length="699" mass="72724">MNERRGRTVAAVMAVASVALTAIGLLVQLRLPPDWQPGFPVSPDLGVGLAFAPVGAFLVAQRPRLSLAWLMCAGGLLGAGNVIGGALLLHAASRGDLDVAGVLRWLEVTCWAVAGLLLAIVLPLYSPTGRLPSRRWRPVVVAGVVATLAEIVVIVARPTPDPARYRLPAVIPNPLAIEALAPYYDQVVSALAYAIAVCVVAALLSLVLRLRGADPVTRRQIAWPLIAFAGYVVFYLSGPSMVVPASAWTAAIPIAILFSALRYRLYGIDTVISRTFVAAGLLAVVGGVYFGASGLAGLLASGYHQVAGVAAAVLSGAFFQPLRGALQRAIDRMLYGPVGDPAVLADRLTQEVRLAGPADALASVVAVVRDGLAVGGAAVEVTGGRPGYVARGDVGGSPRKIALVWHGEPVGRLLIGEPGPRRFAAAHDERVIATLLPHVADVAHAVRMASDLQRSRERILAAREEERRRLRRDLHDGLGQTLSAMAMTVNMARYNLTRSRSTADELLRDLHAGMDAVTGDIRRLVYGLRPPALDDLGLAGAVRALAEEAPPPAEVVVEGETSGLPAAVEVAAYRIVQEALTNVRRHARAERVSVTLSRDAELRVTVTDDGIGLPEDRRAGVGTSSMRERAAELGGSCVIAAAPGGGTTVEARFPLASPGEPPAPDGSADGSTPAIPTGPAPDSPTGSTTSASPDPAPGR</sequence>
<evidence type="ECO:0000259" key="17">
    <source>
        <dbReference type="SMART" id="SM00387"/>
    </source>
</evidence>
<reference evidence="18 19" key="1">
    <citation type="submission" date="2024-10" db="EMBL/GenBank/DDBJ databases">
        <title>The Natural Products Discovery Center: Release of the First 8490 Sequenced Strains for Exploring Actinobacteria Biosynthetic Diversity.</title>
        <authorList>
            <person name="Kalkreuter E."/>
            <person name="Kautsar S.A."/>
            <person name="Yang D."/>
            <person name="Bader C.D."/>
            <person name="Teijaro C.N."/>
            <person name="Fluegel L."/>
            <person name="Davis C.M."/>
            <person name="Simpson J.R."/>
            <person name="Lauterbach L."/>
            <person name="Steele A.D."/>
            <person name="Gui C."/>
            <person name="Meng S."/>
            <person name="Li G."/>
            <person name="Viehrig K."/>
            <person name="Ye F."/>
            <person name="Su P."/>
            <person name="Kiefer A.F."/>
            <person name="Nichols A."/>
            <person name="Cepeda A.J."/>
            <person name="Yan W."/>
            <person name="Fan B."/>
            <person name="Jiang Y."/>
            <person name="Adhikari A."/>
            <person name="Zheng C.-J."/>
            <person name="Schuster L."/>
            <person name="Cowan T.M."/>
            <person name="Smanski M.J."/>
            <person name="Chevrette M.G."/>
            <person name="De Carvalho L.P.S."/>
            <person name="Shen B."/>
        </authorList>
    </citation>
    <scope>NUCLEOTIDE SEQUENCE [LARGE SCALE GENOMIC DNA]</scope>
    <source>
        <strain evidence="18 19">NPDC002173</strain>
    </source>
</reference>
<evidence type="ECO:0000256" key="1">
    <source>
        <dbReference type="ARBA" id="ARBA00000085"/>
    </source>
</evidence>
<keyword evidence="16" id="KW-0812">Transmembrane</keyword>
<feature type="region of interest" description="Disordered" evidence="15">
    <location>
        <begin position="649"/>
        <end position="699"/>
    </location>
</feature>
<dbReference type="SUPFAM" id="SSF55874">
    <property type="entry name" value="ATPase domain of HSP90 chaperone/DNA topoisomerase II/histidine kinase"/>
    <property type="match status" value="1"/>
</dbReference>
<keyword evidence="6" id="KW-0004">4Fe-4S</keyword>
<evidence type="ECO:0000256" key="10">
    <source>
        <dbReference type="ARBA" id="ARBA00023004"/>
    </source>
</evidence>
<keyword evidence="10" id="KW-0408">Iron</keyword>
<keyword evidence="19" id="KW-1185">Reference proteome</keyword>
<evidence type="ECO:0000313" key="18">
    <source>
        <dbReference type="EMBL" id="MFF3664539.1"/>
    </source>
</evidence>
<feature type="transmembrane region" description="Helical" evidence="16">
    <location>
        <begin position="102"/>
        <end position="124"/>
    </location>
</feature>
<dbReference type="InterPro" id="IPR036890">
    <property type="entry name" value="HATPase_C_sf"/>
</dbReference>
<evidence type="ECO:0000256" key="13">
    <source>
        <dbReference type="ARBA" id="ARBA00024827"/>
    </source>
</evidence>
<comment type="subcellular location">
    <subcellularLocation>
        <location evidence="3">Cytoplasm</location>
    </subcellularLocation>
</comment>
<name>A0ABW6SHV3_9ACTN</name>
<dbReference type="InterPro" id="IPR011712">
    <property type="entry name" value="Sig_transdc_His_kin_sub3_dim/P"/>
</dbReference>
<feature type="transmembrane region" description="Helical" evidence="16">
    <location>
        <begin position="275"/>
        <end position="300"/>
    </location>
</feature>
<evidence type="ECO:0000256" key="14">
    <source>
        <dbReference type="ARBA" id="ARBA00030800"/>
    </source>
</evidence>
<feature type="transmembrane region" description="Helical" evidence="16">
    <location>
        <begin position="9"/>
        <end position="29"/>
    </location>
</feature>
<evidence type="ECO:0000256" key="11">
    <source>
        <dbReference type="ARBA" id="ARBA00023012"/>
    </source>
</evidence>
<dbReference type="InterPro" id="IPR003594">
    <property type="entry name" value="HATPase_dom"/>
</dbReference>
<dbReference type="EC" id="2.7.13.3" evidence="4"/>
<dbReference type="Gene3D" id="3.30.565.10">
    <property type="entry name" value="Histidine kinase-like ATPase, C-terminal domain"/>
    <property type="match status" value="1"/>
</dbReference>